<dbReference type="EMBL" id="PDCK01000045">
    <property type="protein sequence ID" value="PRQ19889.1"/>
    <property type="molecule type" value="Genomic_DNA"/>
</dbReference>
<gene>
    <name evidence="3" type="ORF">RchiOBHm_Chr7g0222241</name>
</gene>
<dbReference type="GO" id="GO:1990050">
    <property type="term" value="F:phosphatidic acid transfer activity"/>
    <property type="evidence" value="ECO:0007669"/>
    <property type="project" value="TreeGrafter"/>
</dbReference>
<name>A0A2P6PD94_ROSCH</name>
<protein>
    <submittedName>
        <fullName evidence="3">Putative mitochondrial distribution/morphology family 35/apoptosis</fullName>
    </submittedName>
</protein>
<dbReference type="PANTHER" id="PTHR46403:SF1">
    <property type="entry name" value="TP53-REGULATED INHIBITOR OF APOPTOSIS 1"/>
    <property type="match status" value="1"/>
</dbReference>
<proteinExistence type="inferred from homology"/>
<evidence type="ECO:0000313" key="4">
    <source>
        <dbReference type="Proteomes" id="UP000238479"/>
    </source>
</evidence>
<reference evidence="3 4" key="1">
    <citation type="journal article" date="2018" name="Nat. Genet.">
        <title>The Rosa genome provides new insights in the design of modern roses.</title>
        <authorList>
            <person name="Bendahmane M."/>
        </authorList>
    </citation>
    <scope>NUCLEOTIDE SEQUENCE [LARGE SCALE GENOMIC DNA]</scope>
    <source>
        <strain evidence="4">cv. Old Blush</strain>
    </source>
</reference>
<dbReference type="STRING" id="74649.A0A2P6PD94"/>
<evidence type="ECO:0000313" key="3">
    <source>
        <dbReference type="EMBL" id="PRQ19889.1"/>
    </source>
</evidence>
<keyword evidence="2" id="KW-1015">Disulfide bond</keyword>
<evidence type="ECO:0000256" key="2">
    <source>
        <dbReference type="ARBA" id="ARBA00023157"/>
    </source>
</evidence>
<dbReference type="Proteomes" id="UP000238479">
    <property type="component" value="Chromosome 7"/>
</dbReference>
<dbReference type="OMA" id="NNCFNRW"/>
<evidence type="ECO:0000256" key="1">
    <source>
        <dbReference type="ARBA" id="ARBA00006196"/>
    </source>
</evidence>
<dbReference type="Gramene" id="PRQ19889">
    <property type="protein sequence ID" value="PRQ19889"/>
    <property type="gene ID" value="RchiOBHm_Chr7g0222241"/>
</dbReference>
<accession>A0A2P6PD94</accession>
<keyword evidence="4" id="KW-1185">Reference proteome</keyword>
<organism evidence="3 4">
    <name type="scientific">Rosa chinensis</name>
    <name type="common">China rose</name>
    <dbReference type="NCBI Taxonomy" id="74649"/>
    <lineage>
        <taxon>Eukaryota</taxon>
        <taxon>Viridiplantae</taxon>
        <taxon>Streptophyta</taxon>
        <taxon>Embryophyta</taxon>
        <taxon>Tracheophyta</taxon>
        <taxon>Spermatophyta</taxon>
        <taxon>Magnoliopsida</taxon>
        <taxon>eudicotyledons</taxon>
        <taxon>Gunneridae</taxon>
        <taxon>Pentapetalae</taxon>
        <taxon>rosids</taxon>
        <taxon>fabids</taxon>
        <taxon>Rosales</taxon>
        <taxon>Rosaceae</taxon>
        <taxon>Rosoideae</taxon>
        <taxon>Rosoideae incertae sedis</taxon>
        <taxon>Rosa</taxon>
    </lineage>
</organism>
<dbReference type="Pfam" id="PF05254">
    <property type="entry name" value="UPF0203"/>
    <property type="match status" value="1"/>
</dbReference>
<comment type="caution">
    <text evidence="3">The sequence shown here is derived from an EMBL/GenBank/DDBJ whole genome shotgun (WGS) entry which is preliminary data.</text>
</comment>
<dbReference type="AlphaFoldDB" id="A0A2P6PD94"/>
<dbReference type="PANTHER" id="PTHR46403">
    <property type="entry name" value="TP53-REGULATED INHIBITOR OF APOPTOSIS 1"/>
    <property type="match status" value="1"/>
</dbReference>
<dbReference type="InterPro" id="IPR007918">
    <property type="entry name" value="MDM35_apoptosis"/>
</dbReference>
<dbReference type="GO" id="GO:0005634">
    <property type="term" value="C:nucleus"/>
    <property type="evidence" value="ECO:0007669"/>
    <property type="project" value="TreeGrafter"/>
</dbReference>
<dbReference type="OrthoDB" id="19091at2759"/>
<dbReference type="GO" id="GO:0005829">
    <property type="term" value="C:cytosol"/>
    <property type="evidence" value="ECO:0007669"/>
    <property type="project" value="TreeGrafter"/>
</dbReference>
<dbReference type="GO" id="GO:0045332">
    <property type="term" value="P:phospholipid translocation"/>
    <property type="evidence" value="ECO:0007669"/>
    <property type="project" value="TreeGrafter"/>
</dbReference>
<comment type="similarity">
    <text evidence="1">Belongs to the TRIAP1/MDM35 family.</text>
</comment>
<dbReference type="GO" id="GO:0005758">
    <property type="term" value="C:mitochondrial intermembrane space"/>
    <property type="evidence" value="ECO:0007669"/>
    <property type="project" value="TreeGrafter"/>
</dbReference>
<sequence>MGILQNKKTSSSSPSSTSPCANLRAAYHNCFNRWYSEKFVKGNWDKEECVSEWEKYKACLSEHLEDKQLSRFLEAEGPVSTTTATKAHGGRS</sequence>
<dbReference type="PROSITE" id="PS51808">
    <property type="entry name" value="CHCH"/>
    <property type="match status" value="1"/>
</dbReference>